<gene>
    <name evidence="9" type="primary">COL6A6</name>
</gene>
<reference evidence="10" key="1">
    <citation type="submission" date="2015-09" db="EMBL/GenBank/DDBJ databases">
        <authorList>
            <person name="Sai Rama Sridatta P."/>
        </authorList>
    </citation>
    <scope>NUCLEOTIDE SEQUENCE [LARGE SCALE GENOMIC DNA]</scope>
</reference>
<protein>
    <submittedName>
        <fullName evidence="9">Collagen type VI alpha 6 chain</fullName>
    </submittedName>
</protein>
<dbReference type="GeneTree" id="ENSGT00940000155619"/>
<evidence type="ECO:0000256" key="1">
    <source>
        <dbReference type="ARBA" id="ARBA00004613"/>
    </source>
</evidence>
<feature type="domain" description="VWFA" evidence="8">
    <location>
        <begin position="1"/>
        <end position="117"/>
    </location>
</feature>
<dbReference type="InterPro" id="IPR008160">
    <property type="entry name" value="Collagen"/>
</dbReference>
<dbReference type="STRING" id="8187.ENSLCAP00010027098"/>
<feature type="domain" description="VWFA" evidence="8">
    <location>
        <begin position="138"/>
        <end position="331"/>
    </location>
</feature>
<dbReference type="GO" id="GO:0005576">
    <property type="term" value="C:extracellular region"/>
    <property type="evidence" value="ECO:0007669"/>
    <property type="project" value="UniProtKB-SubCell"/>
</dbReference>
<evidence type="ECO:0000256" key="3">
    <source>
        <dbReference type="ARBA" id="ARBA00022729"/>
    </source>
</evidence>
<dbReference type="InterPro" id="IPR050525">
    <property type="entry name" value="ECM_Assembly_Org"/>
</dbReference>
<keyword evidence="5" id="KW-0130">Cell adhesion</keyword>
<keyword evidence="3" id="KW-0732">Signal</keyword>
<dbReference type="Proteomes" id="UP000314980">
    <property type="component" value="Unassembled WGS sequence"/>
</dbReference>
<feature type="domain" description="VWFA" evidence="8">
    <location>
        <begin position="329"/>
        <end position="503"/>
    </location>
</feature>
<evidence type="ECO:0000313" key="9">
    <source>
        <dbReference type="Ensembl" id="ENSLCAP00010027098.1"/>
    </source>
</evidence>
<dbReference type="Gene3D" id="3.40.50.410">
    <property type="entry name" value="von Willebrand factor, type A domain"/>
    <property type="match status" value="7"/>
</dbReference>
<evidence type="ECO:0000256" key="7">
    <source>
        <dbReference type="SAM" id="MobiDB-lite"/>
    </source>
</evidence>
<dbReference type="PRINTS" id="PR00453">
    <property type="entry name" value="VWFADOMAIN"/>
</dbReference>
<dbReference type="SUPFAM" id="SSF53300">
    <property type="entry name" value="vWA-like"/>
    <property type="match status" value="8"/>
</dbReference>
<dbReference type="PROSITE" id="PS50234">
    <property type="entry name" value="VWFA"/>
    <property type="match status" value="7"/>
</dbReference>
<feature type="domain" description="VWFA" evidence="8">
    <location>
        <begin position="1098"/>
        <end position="1269"/>
    </location>
</feature>
<dbReference type="Pfam" id="PF01391">
    <property type="entry name" value="Collagen"/>
    <property type="match status" value="1"/>
</dbReference>
<organism evidence="9 10">
    <name type="scientific">Lates calcarifer</name>
    <name type="common">Barramundi</name>
    <name type="synonym">Holocentrus calcarifer</name>
    <dbReference type="NCBI Taxonomy" id="8187"/>
    <lineage>
        <taxon>Eukaryota</taxon>
        <taxon>Metazoa</taxon>
        <taxon>Chordata</taxon>
        <taxon>Craniata</taxon>
        <taxon>Vertebrata</taxon>
        <taxon>Euteleostomi</taxon>
        <taxon>Actinopterygii</taxon>
        <taxon>Neopterygii</taxon>
        <taxon>Teleostei</taxon>
        <taxon>Neoteleostei</taxon>
        <taxon>Acanthomorphata</taxon>
        <taxon>Carangaria</taxon>
        <taxon>Carangaria incertae sedis</taxon>
        <taxon>Centropomidae</taxon>
        <taxon>Lates</taxon>
    </lineage>
</organism>
<feature type="domain" description="VWFA" evidence="8">
    <location>
        <begin position="722"/>
        <end position="891"/>
    </location>
</feature>
<dbReference type="InterPro" id="IPR036465">
    <property type="entry name" value="vWFA_dom_sf"/>
</dbReference>
<dbReference type="CDD" id="cd01450">
    <property type="entry name" value="vWFA_subfamily_ECM"/>
    <property type="match status" value="2"/>
</dbReference>
<evidence type="ECO:0000259" key="8">
    <source>
        <dbReference type="PROSITE" id="PS50234"/>
    </source>
</evidence>
<keyword evidence="6" id="KW-0325">Glycoprotein</keyword>
<evidence type="ECO:0000256" key="5">
    <source>
        <dbReference type="ARBA" id="ARBA00022889"/>
    </source>
</evidence>
<dbReference type="GO" id="GO:0007155">
    <property type="term" value="P:cell adhesion"/>
    <property type="evidence" value="ECO:0007669"/>
    <property type="project" value="UniProtKB-KW"/>
</dbReference>
<proteinExistence type="predicted"/>
<sequence length="1628" mass="178049">MDKQSLLAAISSFPYRTGGTETGKAIDFLLQTYFTEEAGSRANQRVPQIAVVITDGDSTDDVIGPAQRLRQHGVIVFAIGVGQANLKELQSIASRPAERFLLTSTSYQALERLTEGLLQTVCVSMEDQRQALAEKFADVFFLVDSGMGAEKFTQIRNILVRLANQLNIGESAHRFGLAQYGQDVKVEFLFNALKTKEQTQTTVKRFRQQRLQPNEPRNLGNALQYAYTNFFTSQAGSRADQGYRQYLVVLSGKDSNDSVYKQSRLIKSDGIIVVGMSLGASIKEMRVIATAPYIYQTITNAVPTLKSIFETEEVEAALSGDCRAAKLADIVFIVDESGSIGTPNFQLVRTFLHSIVSGLEVSPTKVRVGIVLYSDSPTAQVYLDSFDDKKELLKFIKILPYRGGGTRTGDALKFARENVFIKQRGSRKDKGVQQVAVVITDGESQDNVSTPAADLRRAGVKVYSVGVKDANKGQLVEMASHPPSKHVFIVDSFVKLKSLEQSLQKILCVDIIRKPFLVSTRRTGIKEGCVQTDEADIFFLIDHSGSIYPSDFSDMKKFIIEFLHTFRIGPQHVRLGVAKYADSPNLEFDLTAHSDVKALEKAVEEIKQVGGGTETGRALTFMGPQFDKAMATRGHKVSEYLVVITDGKSSDDVKIPAEKLRAQGVTVYAIGVKNADQEELQEIAGDPKRMFFVNNFDALRPIKDDIITDICSADVCKDIPGDLIFLIDSSGSIYPEDYKKMKDFMKSVISKSVIGQNEVHVGIMQFSTIQQLAFALNNYYTKEDMFRAIDGMQQIGGGTHTGEAITDVSQYFDPVRGGRPDLRQRLVVITDGEAQDEVKGPAAALRAKGVVVYAIGVVDANTTQLLEISGSTDRVYAERDFDALKDLESQVALELCDPQRECKKTEKADIIFLVDGSTSITLRKFRSMQTFMESIVNQTTVGKDLTRFGVILYSTDPKSVFTLNKYTSKREVLQAIAALKSPYGDTYTSKALGYSLQFFGAENGGRAALQVPQILMVITDGDATDRNNLVAPSIALRNNRISVVSIGVEGANRTQLEIMAGHDTSKVFYVDNFDALETLYKNITEVLCQPVCEKQKADLVFLIDQSGSIDPKDYTIMKNFTTGLVNSFTVSEDLVRVGVAQFSSSFQPEFYLNQLNTAEAVNKHILSMQQLGGGTKIGLALESIKNYFEASQGSRKSAGISQNLVLITDGESEDEVEEAGDALRAMGIEVFAIGIGDVHDLQLLQITGTPEKLFTVQNFNSLEEIKKKVVSTICKSKPPEDPPQSCTIDIAMGFDITRNRAPGEALIHGHSKLQTFLPDIVHYVSSVPGLCCVGPTPVKTNIAYRLVARDGRILYDYSFEGYNEDVVRKVMTTNLAEATYFNTALLKSFEQKFKAESRSSVKVLVIFSDGLDENVMSLERESDLLRKSGISALLTVALEGVRNPAELQMVEFGRGFGYKLPLSISMPSVGSTILKQIDTVSDRECCNVMCKCSGHEGVRGSRGPPGSKGVSGQKGYPGFPGEEGVAGERGRPGPSGPQGVQGCSGLRGSKGYRGLRGNRGEEGEDGLDGVNGEQGVTGKDGARGERGHPGNPGIPGIRGEAGLKGQRGLRGDPVSTNVKTRIRIRNWI</sequence>
<feature type="domain" description="VWFA" evidence="8">
    <location>
        <begin position="909"/>
        <end position="1083"/>
    </location>
</feature>
<dbReference type="Pfam" id="PF13768">
    <property type="entry name" value="VWA_3"/>
    <property type="match status" value="1"/>
</dbReference>
<keyword evidence="2" id="KW-0964">Secreted</keyword>
<feature type="region of interest" description="Disordered" evidence="7">
    <location>
        <begin position="1496"/>
        <end position="1614"/>
    </location>
</feature>
<keyword evidence="10" id="KW-1185">Reference proteome</keyword>
<dbReference type="FunFam" id="3.40.50.410:FF:000004">
    <property type="entry name" value="collagen alpha-6(VI) chain"/>
    <property type="match status" value="4"/>
</dbReference>
<evidence type="ECO:0000256" key="4">
    <source>
        <dbReference type="ARBA" id="ARBA00022737"/>
    </source>
</evidence>
<dbReference type="PANTHER" id="PTHR24020:SF86">
    <property type="entry name" value="COLLAGEN, TYPE VI, ALPHA 4"/>
    <property type="match status" value="1"/>
</dbReference>
<dbReference type="FunFam" id="3.40.50.410:FF:000118">
    <property type="entry name" value="Collagen type VI alpha 6 chain"/>
    <property type="match status" value="1"/>
</dbReference>
<dbReference type="SMART" id="SM00327">
    <property type="entry name" value="VWA"/>
    <property type="match status" value="8"/>
</dbReference>
<evidence type="ECO:0000256" key="6">
    <source>
        <dbReference type="ARBA" id="ARBA00023180"/>
    </source>
</evidence>
<feature type="domain" description="VWFA" evidence="8">
    <location>
        <begin position="536"/>
        <end position="706"/>
    </location>
</feature>
<dbReference type="PANTHER" id="PTHR24020">
    <property type="entry name" value="COLLAGEN ALPHA"/>
    <property type="match status" value="1"/>
</dbReference>
<dbReference type="CDD" id="cd01472">
    <property type="entry name" value="vWA_collagen"/>
    <property type="match status" value="3"/>
</dbReference>
<dbReference type="Pfam" id="PF00092">
    <property type="entry name" value="VWA"/>
    <property type="match status" value="7"/>
</dbReference>
<accession>A0A4W6DQ07</accession>
<dbReference type="InParanoid" id="A0A4W6DQ07"/>
<reference evidence="9" key="2">
    <citation type="submission" date="2025-08" db="UniProtKB">
        <authorList>
            <consortium name="Ensembl"/>
        </authorList>
    </citation>
    <scope>IDENTIFICATION</scope>
</reference>
<evidence type="ECO:0000313" key="10">
    <source>
        <dbReference type="Proteomes" id="UP000314980"/>
    </source>
</evidence>
<evidence type="ECO:0000256" key="2">
    <source>
        <dbReference type="ARBA" id="ARBA00022525"/>
    </source>
</evidence>
<keyword evidence="4" id="KW-0677">Repeat</keyword>
<comment type="subcellular location">
    <subcellularLocation>
        <location evidence="1">Secreted</location>
    </subcellularLocation>
</comment>
<name>A0A4W6DQ07_LATCA</name>
<reference evidence="9" key="3">
    <citation type="submission" date="2025-09" db="UniProtKB">
        <authorList>
            <consortium name="Ensembl"/>
        </authorList>
    </citation>
    <scope>IDENTIFICATION</scope>
</reference>
<dbReference type="Ensembl" id="ENSLCAT00010027672.1">
    <property type="protein sequence ID" value="ENSLCAP00010027098.1"/>
    <property type="gene ID" value="ENSLCAG00010012710.1"/>
</dbReference>
<dbReference type="InterPro" id="IPR002035">
    <property type="entry name" value="VWF_A"/>
</dbReference>